<evidence type="ECO:0000313" key="2">
    <source>
        <dbReference type="Proteomes" id="UP000050265"/>
    </source>
</evidence>
<evidence type="ECO:0000313" key="1">
    <source>
        <dbReference type="EMBL" id="KPX59397.1"/>
    </source>
</evidence>
<name>A0A0P9X680_PSEAV</name>
<dbReference type="EMBL" id="LJQP01000401">
    <property type="protein sequence ID" value="KPX59397.1"/>
    <property type="molecule type" value="Genomic_DNA"/>
</dbReference>
<accession>A0A0P9X680</accession>
<organism evidence="1 2">
    <name type="scientific">Pseudomonas amygdali pv. lachrymans</name>
    <name type="common">Pseudomonas syringae pv. lachrymans</name>
    <dbReference type="NCBI Taxonomy" id="53707"/>
    <lineage>
        <taxon>Bacteria</taxon>
        <taxon>Pseudomonadati</taxon>
        <taxon>Pseudomonadota</taxon>
        <taxon>Gammaproteobacteria</taxon>
        <taxon>Pseudomonadales</taxon>
        <taxon>Pseudomonadaceae</taxon>
        <taxon>Pseudomonas</taxon>
        <taxon>Pseudomonas amygdali</taxon>
    </lineage>
</organism>
<sequence length="303" mass="32946">AGGRRQADQGLDACAQYFLNQFQAAAAGHDGDAACQGDVLTDQCADQLVQRVVAANVFTSQQQLAVTVHEHRSMHSATMAAKRLELTDALTQAFQPLNRRQGCAGQHVQFWQSLLYRFNATEPATAGACQLPTLLLEFPEGTAGDFDFGLHRRAATADFEVVDFVVRGNDAAAQAETDDKVFQIGGADQHDCLADAVVGNRQCHFFGKFVTCRVRALEVRVAVRLACFGGWRSKGRRADLARNGHGLKYRQNDICKTRPVLVNRLIANADVPIDDVDQRSSAAFLLPVQSRLQPVPSAVHCGA</sequence>
<dbReference type="AlphaFoldDB" id="A0A0P9X680"/>
<proteinExistence type="predicted"/>
<feature type="non-terminal residue" evidence="1">
    <location>
        <position position="1"/>
    </location>
</feature>
<comment type="caution">
    <text evidence="1">The sequence shown here is derived from an EMBL/GenBank/DDBJ whole genome shotgun (WGS) entry which is preliminary data.</text>
</comment>
<protein>
    <submittedName>
        <fullName evidence="1">Uncharacterized protein</fullName>
    </submittedName>
</protein>
<gene>
    <name evidence="1" type="ORF">ALO35_05747</name>
</gene>
<dbReference type="Proteomes" id="UP000050265">
    <property type="component" value="Unassembled WGS sequence"/>
</dbReference>
<reference evidence="1 2" key="1">
    <citation type="submission" date="2015-09" db="EMBL/GenBank/DDBJ databases">
        <title>Genome announcement of multiple Pseudomonas syringae strains.</title>
        <authorList>
            <person name="Thakur S."/>
            <person name="Wang P.W."/>
            <person name="Gong Y."/>
            <person name="Weir B.S."/>
            <person name="Guttman D.S."/>
        </authorList>
    </citation>
    <scope>NUCLEOTIDE SEQUENCE [LARGE SCALE GENOMIC DNA]</scope>
    <source>
        <strain evidence="1 2">ICMP3507</strain>
    </source>
</reference>